<dbReference type="Gene3D" id="3.40.1660.10">
    <property type="entry name" value="EreA-like (biosynthetic domain)"/>
    <property type="match status" value="1"/>
</dbReference>
<dbReference type="CDD" id="cd14728">
    <property type="entry name" value="Ere-like"/>
    <property type="match status" value="1"/>
</dbReference>
<dbReference type="Gene3D" id="3.30.1870.10">
    <property type="entry name" value="EreA-like, domain 2"/>
    <property type="match status" value="1"/>
</dbReference>
<organism evidence="1 2">
    <name type="scientific">Chitinimonas lacunae</name>
    <dbReference type="NCBI Taxonomy" id="1963018"/>
    <lineage>
        <taxon>Bacteria</taxon>
        <taxon>Pseudomonadati</taxon>
        <taxon>Pseudomonadota</taxon>
        <taxon>Betaproteobacteria</taxon>
        <taxon>Neisseriales</taxon>
        <taxon>Chitinibacteraceae</taxon>
        <taxon>Chitinimonas</taxon>
    </lineage>
</organism>
<name>A0ABV8MNQ1_9NEIS</name>
<comment type="caution">
    <text evidence="1">The sequence shown here is derived from an EMBL/GenBank/DDBJ whole genome shotgun (WGS) entry which is preliminary data.</text>
</comment>
<reference evidence="2" key="1">
    <citation type="journal article" date="2019" name="Int. J. Syst. Evol. Microbiol.">
        <title>The Global Catalogue of Microorganisms (GCM) 10K type strain sequencing project: providing services to taxonomists for standard genome sequencing and annotation.</title>
        <authorList>
            <consortium name="The Broad Institute Genomics Platform"/>
            <consortium name="The Broad Institute Genome Sequencing Center for Infectious Disease"/>
            <person name="Wu L."/>
            <person name="Ma J."/>
        </authorList>
    </citation>
    <scope>NUCLEOTIDE SEQUENCE [LARGE SCALE GENOMIC DNA]</scope>
    <source>
        <strain evidence="2">LMG 29894</strain>
    </source>
</reference>
<keyword evidence="2" id="KW-1185">Reference proteome</keyword>
<dbReference type="PIRSF" id="PIRSF036794">
    <property type="entry name" value="UCP_erythr_ester"/>
    <property type="match status" value="1"/>
</dbReference>
<dbReference type="PANTHER" id="PTHR31299:SF0">
    <property type="entry name" value="ESTERASE, PUTATIVE (AFU_ORTHOLOGUE AFUA_1G05850)-RELATED"/>
    <property type="match status" value="1"/>
</dbReference>
<evidence type="ECO:0000313" key="2">
    <source>
        <dbReference type="Proteomes" id="UP001595791"/>
    </source>
</evidence>
<dbReference type="InterPro" id="IPR007815">
    <property type="entry name" value="Emycin_Estase"/>
</dbReference>
<dbReference type="Gene3D" id="1.20.1440.30">
    <property type="entry name" value="Biosynthetic Protein domain"/>
    <property type="match status" value="1"/>
</dbReference>
<accession>A0ABV8MNQ1</accession>
<dbReference type="PANTHER" id="PTHR31299">
    <property type="entry name" value="ESTERASE, PUTATIVE (AFU_ORTHOLOGUE AFUA_1G05850)-RELATED"/>
    <property type="match status" value="1"/>
</dbReference>
<gene>
    <name evidence="1" type="ORF">ACFOW7_04965</name>
</gene>
<dbReference type="InterPro" id="IPR052036">
    <property type="entry name" value="Hydrolase/PRTase-associated"/>
</dbReference>
<sequence>MNQTLSPPVVSGLDRAALLDELRRAAEPLPPLDDIERFGRCFDRYGDAHVVLLGEATHGSSEFYRARALITRYLIEAHGFNIVAVEADWPEAARFDAYIRNRQTAFAGWGPARFPSWMWRNREVVEFARWLRTHNAPLAPESRVEFRGLDIYSLSDSIDAVLEYLERIDPSEAARARQRYDCLMPWQSDPASYGLAAFGRTHATCEDEAVAQLHALLAKRLDYMGQDGEAFHDAAQNARIVQAAERYYRIMYQGSTPSWNLRDQHMFDTLERLMTLRPLAKAVVWAHNSHIGNAAATRMGWRGQTNIGELCRKRFNHAAVAIGFGTDRGTVAAASQWDGEMEVMLIRPARYDSYERLFHDTGFAASLTDWRQPERESLRQALTPLMLERAIGVLYRPRTELLSHYFEANLAEQFDAYVWFDQTTAVTPLPTLKDHSAVPDTYPFGL</sequence>
<dbReference type="RefSeq" id="WP_378161683.1">
    <property type="nucleotide sequence ID" value="NZ_JBHSBU010000001.1"/>
</dbReference>
<evidence type="ECO:0000313" key="1">
    <source>
        <dbReference type="EMBL" id="MFC4158711.1"/>
    </source>
</evidence>
<protein>
    <submittedName>
        <fullName evidence="1">Erythromycin esterase family protein</fullName>
    </submittedName>
</protein>
<dbReference type="SUPFAM" id="SSF159501">
    <property type="entry name" value="EreA/ChaN-like"/>
    <property type="match status" value="1"/>
</dbReference>
<proteinExistence type="predicted"/>
<dbReference type="Pfam" id="PF05139">
    <property type="entry name" value="Erythro_esteras"/>
    <property type="match status" value="1"/>
</dbReference>
<dbReference type="InterPro" id="IPR014622">
    <property type="entry name" value="UCP036794_erythomycin"/>
</dbReference>
<dbReference type="Proteomes" id="UP001595791">
    <property type="component" value="Unassembled WGS sequence"/>
</dbReference>
<dbReference type="EMBL" id="JBHSBU010000001">
    <property type="protein sequence ID" value="MFC4158711.1"/>
    <property type="molecule type" value="Genomic_DNA"/>
</dbReference>